<dbReference type="CDD" id="cd03801">
    <property type="entry name" value="GT4_PimA-like"/>
    <property type="match status" value="1"/>
</dbReference>
<dbReference type="SUPFAM" id="SSF53756">
    <property type="entry name" value="UDP-Glycosyltransferase/glycogen phosphorylase"/>
    <property type="match status" value="1"/>
</dbReference>
<dbReference type="Gene3D" id="3.90.550.10">
    <property type="entry name" value="Spore Coat Polysaccharide Biosynthesis Protein SpsA, Chain A"/>
    <property type="match status" value="1"/>
</dbReference>
<sequence>MASKKFTRKIDKMNDKVCYRLVHKYYLWKEGVTKKLVDMQLIRLLSKRFFYLFILLFRFNKYPRKVQYMMPKDFAKRLLGLYHFHKAGIPRKLRSYPSLVFPVFEAPEVTIIIAVFNQWQFTYNCLKSILEHTGDIPYHIVVVDDGSADETASCLQHCENITVIRNEQNIGFLRSCNKAAGGVRSKYICFLNNDTMVSQRWLYHMVNVFKLHDDAGVVGAKLLYPYGLLQEAGGLVNATGEPANYGRWTDPREYQYNYLRETDYCSGACILIQTQDFLTLKGFNEQYAPAYYEDTDLCFAARFRLGKKVFYQPLAEVVHFEGISSGKRAEKGNVKNYQLHNAKTFVNTWKSYFNRFSDSNLFDNQVDKFSRNRKRILIIEGFLPSYDKDSGSRRVYELIKIFFSLDLEVYFMPEFGGAVEPYYSELVTRGVRVFYEQQYLKSKQEMLREILPVIDYAWVARPHSNEAHASLIKEQKNIVWIYDTVDLHFLRLERSLAYDQSQHITKKDIDVLKEKELALSREADVTVVVTPFEKNILIKAGTKHVKVIPNIHPVKKGTAFPSFEEREGLCFIGGYEHLPNVDAVLWLVKEIMPLVWTQAPGIKLALLGSHPPPEVLALRSDLIAVPGYIHDVSSYFNNSRLFVAPLRYGAGMKGKIGHAMEYGLPAVATDIGVEGMGLEVNRDIAVANTAETFAAEILDLYSNRERWMNIARHSVETIRRYSPEVVQGLVKELIMGVAKQ</sequence>
<evidence type="ECO:0000259" key="1">
    <source>
        <dbReference type="Pfam" id="PF00535"/>
    </source>
</evidence>
<dbReference type="InterPro" id="IPR001173">
    <property type="entry name" value="Glyco_trans_2-like"/>
</dbReference>
<dbReference type="PANTHER" id="PTHR43179:SF7">
    <property type="entry name" value="RHAMNOSYLTRANSFERASE WBBL"/>
    <property type="match status" value="1"/>
</dbReference>
<dbReference type="RefSeq" id="WP_067758204.1">
    <property type="nucleotide sequence ID" value="NZ_CP015772.1"/>
</dbReference>
<reference evidence="2 3" key="1">
    <citation type="submission" date="2016-05" db="EMBL/GenBank/DDBJ databases">
        <title>Niabella ginsenosidivorans BS26 whole genome sequencing.</title>
        <authorList>
            <person name="Im W.T."/>
            <person name="Siddiqi M.Z."/>
        </authorList>
    </citation>
    <scope>NUCLEOTIDE SEQUENCE [LARGE SCALE GENOMIC DNA]</scope>
    <source>
        <strain evidence="2 3">BS26</strain>
    </source>
</reference>
<proteinExistence type="predicted"/>
<dbReference type="SUPFAM" id="SSF53448">
    <property type="entry name" value="Nucleotide-diphospho-sugar transferases"/>
    <property type="match status" value="1"/>
</dbReference>
<protein>
    <recommendedName>
        <fullName evidence="1">Glycosyltransferase 2-like domain-containing protein</fullName>
    </recommendedName>
</protein>
<accession>A0A1A9I6W8</accession>
<dbReference type="Pfam" id="PF00535">
    <property type="entry name" value="Glycos_transf_2"/>
    <property type="match status" value="1"/>
</dbReference>
<dbReference type="EMBL" id="CP015772">
    <property type="protein sequence ID" value="ANH82284.1"/>
    <property type="molecule type" value="Genomic_DNA"/>
</dbReference>
<gene>
    <name evidence="2" type="ORF">A8C56_16145</name>
</gene>
<organism evidence="2 3">
    <name type="scientific">Niabella ginsenosidivorans</name>
    <dbReference type="NCBI Taxonomy" id="1176587"/>
    <lineage>
        <taxon>Bacteria</taxon>
        <taxon>Pseudomonadati</taxon>
        <taxon>Bacteroidota</taxon>
        <taxon>Chitinophagia</taxon>
        <taxon>Chitinophagales</taxon>
        <taxon>Chitinophagaceae</taxon>
        <taxon>Niabella</taxon>
    </lineage>
</organism>
<dbReference type="AlphaFoldDB" id="A0A1A9I6W8"/>
<dbReference type="Gene3D" id="3.40.50.2000">
    <property type="entry name" value="Glycogen Phosphorylase B"/>
    <property type="match status" value="1"/>
</dbReference>
<evidence type="ECO:0000313" key="3">
    <source>
        <dbReference type="Proteomes" id="UP000077667"/>
    </source>
</evidence>
<evidence type="ECO:0000313" key="2">
    <source>
        <dbReference type="EMBL" id="ANH82284.1"/>
    </source>
</evidence>
<dbReference type="OrthoDB" id="3896938at2"/>
<name>A0A1A9I6W8_9BACT</name>
<dbReference type="Pfam" id="PF13692">
    <property type="entry name" value="Glyco_trans_1_4"/>
    <property type="match status" value="1"/>
</dbReference>
<dbReference type="PANTHER" id="PTHR43179">
    <property type="entry name" value="RHAMNOSYLTRANSFERASE WBBL"/>
    <property type="match status" value="1"/>
</dbReference>
<keyword evidence="3" id="KW-1185">Reference proteome</keyword>
<dbReference type="KEGG" id="nia:A8C56_16145"/>
<feature type="domain" description="Glycosyltransferase 2-like" evidence="1">
    <location>
        <begin position="110"/>
        <end position="229"/>
    </location>
</feature>
<dbReference type="CDD" id="cd04186">
    <property type="entry name" value="GT_2_like_c"/>
    <property type="match status" value="1"/>
</dbReference>
<dbReference type="Proteomes" id="UP000077667">
    <property type="component" value="Chromosome"/>
</dbReference>
<dbReference type="STRING" id="1176587.A8C56_16145"/>
<dbReference type="InterPro" id="IPR029044">
    <property type="entry name" value="Nucleotide-diphossugar_trans"/>
</dbReference>